<keyword evidence="2" id="KW-1185">Reference proteome</keyword>
<gene>
    <name evidence="1" type="ORF">BD749_0816</name>
</gene>
<reference evidence="1 2" key="1">
    <citation type="submission" date="2017-12" db="EMBL/GenBank/DDBJ databases">
        <title>Genomic Encyclopedia of Type Strains, Phase III (KMG-III): the genomes of soil and plant-associated and newly described type strains.</title>
        <authorList>
            <person name="Whitman W."/>
        </authorList>
    </citation>
    <scope>NUCLEOTIDE SEQUENCE [LARGE SCALE GENOMIC DNA]</scope>
    <source>
        <strain evidence="1 2">LP43</strain>
    </source>
</reference>
<evidence type="ECO:0000313" key="1">
    <source>
        <dbReference type="EMBL" id="PKV75869.1"/>
    </source>
</evidence>
<comment type="caution">
    <text evidence="1">The sequence shown here is derived from an EMBL/GenBank/DDBJ whole genome shotgun (WGS) entry which is preliminary data.</text>
</comment>
<evidence type="ECO:0000313" key="2">
    <source>
        <dbReference type="Proteomes" id="UP000233782"/>
    </source>
</evidence>
<proteinExistence type="predicted"/>
<dbReference type="EMBL" id="PJMU01000001">
    <property type="protein sequence ID" value="PKV75869.1"/>
    <property type="molecule type" value="Genomic_DNA"/>
</dbReference>
<dbReference type="AlphaFoldDB" id="A0A2N3V2M1"/>
<sequence>MAPLVLMLTSFSCDKDDDLEVLEATATLMWTGDYAVDGCGFSIYLNDQYYKPDNERVIGEEFKQNESYTVRIKYTLPPKPMECTCGWGVHKRSAIRLLSVKEA</sequence>
<organism evidence="1 2">
    <name type="scientific">Pontibacter ramchanderi</name>
    <dbReference type="NCBI Taxonomy" id="1179743"/>
    <lineage>
        <taxon>Bacteria</taxon>
        <taxon>Pseudomonadati</taxon>
        <taxon>Bacteroidota</taxon>
        <taxon>Cytophagia</taxon>
        <taxon>Cytophagales</taxon>
        <taxon>Hymenobacteraceae</taxon>
        <taxon>Pontibacter</taxon>
    </lineage>
</organism>
<name>A0A2N3V2M1_9BACT</name>
<accession>A0A2N3V2M1</accession>
<dbReference type="Proteomes" id="UP000233782">
    <property type="component" value="Unassembled WGS sequence"/>
</dbReference>
<protein>
    <submittedName>
        <fullName evidence="1">Uncharacterized protein</fullName>
    </submittedName>
</protein>